<dbReference type="OrthoDB" id="370421at2"/>
<dbReference type="InterPro" id="IPR000281">
    <property type="entry name" value="HTH_RpiR"/>
</dbReference>
<dbReference type="EMBL" id="FMIQ01000087">
    <property type="protein sequence ID" value="SCM55036.1"/>
    <property type="molecule type" value="Genomic_DNA"/>
</dbReference>
<dbReference type="Proteomes" id="UP000094844">
    <property type="component" value="Unassembled WGS sequence"/>
</dbReference>
<dbReference type="InterPro" id="IPR036388">
    <property type="entry name" value="WH-like_DNA-bd_sf"/>
</dbReference>
<evidence type="ECO:0000256" key="1">
    <source>
        <dbReference type="ARBA" id="ARBA00023015"/>
    </source>
</evidence>
<dbReference type="InterPro" id="IPR009057">
    <property type="entry name" value="Homeodomain-like_sf"/>
</dbReference>
<dbReference type="GO" id="GO:1901135">
    <property type="term" value="P:carbohydrate derivative metabolic process"/>
    <property type="evidence" value="ECO:0007669"/>
    <property type="project" value="InterPro"/>
</dbReference>
<dbReference type="InterPro" id="IPR035472">
    <property type="entry name" value="RpiR-like_SIS"/>
</dbReference>
<evidence type="ECO:0000259" key="4">
    <source>
        <dbReference type="PROSITE" id="PS51071"/>
    </source>
</evidence>
<evidence type="ECO:0000256" key="3">
    <source>
        <dbReference type="ARBA" id="ARBA00023163"/>
    </source>
</evidence>
<feature type="domain" description="HTH rpiR-type" evidence="4">
    <location>
        <begin position="1"/>
        <end position="77"/>
    </location>
</feature>
<evidence type="ECO:0000259" key="5">
    <source>
        <dbReference type="PROSITE" id="PS51464"/>
    </source>
</evidence>
<dbReference type="SUPFAM" id="SSF46689">
    <property type="entry name" value="Homeodomain-like"/>
    <property type="match status" value="1"/>
</dbReference>
<dbReference type="PANTHER" id="PTHR30514">
    <property type="entry name" value="GLUCOKINASE"/>
    <property type="match status" value="1"/>
</dbReference>
<keyword evidence="1" id="KW-0805">Transcription regulation</keyword>
<dbReference type="CDD" id="cd05013">
    <property type="entry name" value="SIS_RpiR"/>
    <property type="match status" value="1"/>
</dbReference>
<name>A0A1C6Z7E6_HAFAL</name>
<evidence type="ECO:0000313" key="7">
    <source>
        <dbReference type="Proteomes" id="UP000094844"/>
    </source>
</evidence>
<dbReference type="PANTHER" id="PTHR30514:SF17">
    <property type="entry name" value="HTH-TYPE TRANSCRIPTIONAL REGULATOR MURR"/>
    <property type="match status" value="1"/>
</dbReference>
<protein>
    <submittedName>
        <fullName evidence="6">Transcriptional regulator, RpiR family</fullName>
    </submittedName>
</protein>
<reference evidence="6 7" key="1">
    <citation type="submission" date="2016-09" db="EMBL/GenBank/DDBJ databases">
        <authorList>
            <person name="Capua I."/>
            <person name="De Benedictis P."/>
            <person name="Joannis T."/>
            <person name="Lombin L.H."/>
            <person name="Cattoli G."/>
        </authorList>
    </citation>
    <scope>NUCLEOTIDE SEQUENCE [LARGE SCALE GENOMIC DNA]</scope>
    <source>
        <strain evidence="6 7">GB001</strain>
    </source>
</reference>
<dbReference type="Gene3D" id="1.10.10.10">
    <property type="entry name" value="Winged helix-like DNA-binding domain superfamily/Winged helix DNA-binding domain"/>
    <property type="match status" value="1"/>
</dbReference>
<gene>
    <name evidence="6" type="ORF">BN1044_04549</name>
</gene>
<proteinExistence type="predicted"/>
<dbReference type="InterPro" id="IPR047640">
    <property type="entry name" value="RpiR-like"/>
</dbReference>
<dbReference type="AlphaFoldDB" id="A0A1C6Z7E6"/>
<organism evidence="6 7">
    <name type="scientific">Hafnia alvei</name>
    <dbReference type="NCBI Taxonomy" id="569"/>
    <lineage>
        <taxon>Bacteria</taxon>
        <taxon>Pseudomonadati</taxon>
        <taxon>Pseudomonadota</taxon>
        <taxon>Gammaproteobacteria</taxon>
        <taxon>Enterobacterales</taxon>
        <taxon>Hafniaceae</taxon>
        <taxon>Hafnia</taxon>
    </lineage>
</organism>
<dbReference type="InterPro" id="IPR046348">
    <property type="entry name" value="SIS_dom_sf"/>
</dbReference>
<dbReference type="GO" id="GO:0003700">
    <property type="term" value="F:DNA-binding transcription factor activity"/>
    <property type="evidence" value="ECO:0007669"/>
    <property type="project" value="InterPro"/>
</dbReference>
<keyword evidence="3" id="KW-0804">Transcription</keyword>
<dbReference type="GO" id="GO:0003677">
    <property type="term" value="F:DNA binding"/>
    <property type="evidence" value="ECO:0007669"/>
    <property type="project" value="UniProtKB-KW"/>
</dbReference>
<keyword evidence="2" id="KW-0238">DNA-binding</keyword>
<dbReference type="Pfam" id="PF01380">
    <property type="entry name" value="SIS"/>
    <property type="match status" value="1"/>
</dbReference>
<dbReference type="PROSITE" id="PS51464">
    <property type="entry name" value="SIS"/>
    <property type="match status" value="1"/>
</dbReference>
<dbReference type="SUPFAM" id="SSF53697">
    <property type="entry name" value="SIS domain"/>
    <property type="match status" value="1"/>
</dbReference>
<evidence type="ECO:0000313" key="6">
    <source>
        <dbReference type="EMBL" id="SCM55036.1"/>
    </source>
</evidence>
<sequence>MRILQLISLNKEQLTPGERTIADYLLAHPEILKQCSSQEIASQLHISQSSIVKFAKKLNFRGFTDLKMALIEEWGQLNKQINSADQHLHSSITIYDSPTIIAEKLCLEKQEALRDSTDNVNFSQLEKIISLIKFARRIQITGIGGSALAAKDLAYKLMKIGYPVMNELDGHVQITVAQSLAPGDIQIAISYSGSLKEILLAAQVAKNNGAQLVAVTSLQESPLRKIADYTLDTLAGETRWRSSSISARTAQNTITDLLFVCLLQEENERSQRYINRSKEIIDKLK</sequence>
<accession>A0A1C6Z7E6</accession>
<dbReference type="RefSeq" id="WP_072310606.1">
    <property type="nucleotide sequence ID" value="NZ_FMIQ01000087.1"/>
</dbReference>
<dbReference type="Gene3D" id="3.40.50.10490">
    <property type="entry name" value="Glucose-6-phosphate isomerase like protein, domain 1"/>
    <property type="match status" value="1"/>
</dbReference>
<dbReference type="Pfam" id="PF01418">
    <property type="entry name" value="HTH_6"/>
    <property type="match status" value="1"/>
</dbReference>
<dbReference type="InterPro" id="IPR001347">
    <property type="entry name" value="SIS_dom"/>
</dbReference>
<dbReference type="GO" id="GO:0097367">
    <property type="term" value="F:carbohydrate derivative binding"/>
    <property type="evidence" value="ECO:0007669"/>
    <property type="project" value="InterPro"/>
</dbReference>
<evidence type="ECO:0000256" key="2">
    <source>
        <dbReference type="ARBA" id="ARBA00023125"/>
    </source>
</evidence>
<feature type="domain" description="SIS" evidence="5">
    <location>
        <begin position="128"/>
        <end position="268"/>
    </location>
</feature>
<dbReference type="PROSITE" id="PS51071">
    <property type="entry name" value="HTH_RPIR"/>
    <property type="match status" value="1"/>
</dbReference>